<organism evidence="5 6">
    <name type="scientific">Candidatus Scatomorpha intestinigallinarum</name>
    <dbReference type="NCBI Taxonomy" id="2840923"/>
    <lineage>
        <taxon>Bacteria</taxon>
        <taxon>Bacillati</taxon>
        <taxon>Bacillota</taxon>
        <taxon>Clostridia</taxon>
        <taxon>Eubacteriales</taxon>
        <taxon>Candidatus Scatomorpha</taxon>
    </lineage>
</organism>
<reference evidence="5" key="2">
    <citation type="journal article" date="2021" name="PeerJ">
        <title>Extensive microbial diversity within the chicken gut microbiome revealed by metagenomics and culture.</title>
        <authorList>
            <person name="Gilroy R."/>
            <person name="Ravi A."/>
            <person name="Getino M."/>
            <person name="Pursley I."/>
            <person name="Horton D.L."/>
            <person name="Alikhan N.F."/>
            <person name="Baker D."/>
            <person name="Gharbi K."/>
            <person name="Hall N."/>
            <person name="Watson M."/>
            <person name="Adriaenssens E.M."/>
            <person name="Foster-Nyarko E."/>
            <person name="Jarju S."/>
            <person name="Secka A."/>
            <person name="Antonio M."/>
            <person name="Oren A."/>
            <person name="Chaudhuri R.R."/>
            <person name="La Ragione R."/>
            <person name="Hildebrand F."/>
            <person name="Pallen M.J."/>
        </authorList>
    </citation>
    <scope>NUCLEOTIDE SEQUENCE</scope>
    <source>
        <strain evidence="5">ChiGjej3B3-7149</strain>
    </source>
</reference>
<dbReference type="AlphaFoldDB" id="A0A9D1IY39"/>
<evidence type="ECO:0000256" key="1">
    <source>
        <dbReference type="SAM" id="MobiDB-lite"/>
    </source>
</evidence>
<reference evidence="5" key="1">
    <citation type="submission" date="2020-10" db="EMBL/GenBank/DDBJ databases">
        <authorList>
            <person name="Gilroy R."/>
        </authorList>
    </citation>
    <scope>NUCLEOTIDE SEQUENCE</scope>
    <source>
        <strain evidence="5">ChiGjej3B3-7149</strain>
    </source>
</reference>
<dbReference type="Proteomes" id="UP000824238">
    <property type="component" value="Unassembled WGS sequence"/>
</dbReference>
<dbReference type="InterPro" id="IPR025711">
    <property type="entry name" value="PepSY"/>
</dbReference>
<comment type="caution">
    <text evidence="5">The sequence shown here is derived from an EMBL/GenBank/DDBJ whole genome shotgun (WGS) entry which is preliminary data.</text>
</comment>
<feature type="domain" description="Anti-sigma factor RsgI-like middle" evidence="4">
    <location>
        <begin position="82"/>
        <end position="215"/>
    </location>
</feature>
<dbReference type="Gene3D" id="3.10.450.40">
    <property type="match status" value="3"/>
</dbReference>
<feature type="compositionally biased region" description="Gly residues" evidence="1">
    <location>
        <begin position="413"/>
        <end position="431"/>
    </location>
</feature>
<feature type="domain" description="PepSY" evidence="3">
    <location>
        <begin position="343"/>
        <end position="403"/>
    </location>
</feature>
<keyword evidence="2" id="KW-1133">Transmembrane helix</keyword>
<dbReference type="InterPro" id="IPR055431">
    <property type="entry name" value="RsgI_M"/>
</dbReference>
<feature type="domain" description="PepSY" evidence="3">
    <location>
        <begin position="263"/>
        <end position="325"/>
    </location>
</feature>
<keyword evidence="2" id="KW-0472">Membrane</keyword>
<protein>
    <submittedName>
        <fullName evidence="5">PepSY domain-containing protein</fullName>
    </submittedName>
</protein>
<proteinExistence type="predicted"/>
<feature type="transmembrane region" description="Helical" evidence="2">
    <location>
        <begin position="49"/>
        <end position="69"/>
    </location>
</feature>
<feature type="domain" description="PepSY" evidence="3">
    <location>
        <begin position="449"/>
        <end position="509"/>
    </location>
</feature>
<dbReference type="Pfam" id="PF03413">
    <property type="entry name" value="PepSY"/>
    <property type="match status" value="3"/>
</dbReference>
<evidence type="ECO:0000256" key="2">
    <source>
        <dbReference type="SAM" id="Phobius"/>
    </source>
</evidence>
<evidence type="ECO:0000313" key="6">
    <source>
        <dbReference type="Proteomes" id="UP000824238"/>
    </source>
</evidence>
<gene>
    <name evidence="5" type="ORF">IAD36_00915</name>
</gene>
<evidence type="ECO:0000259" key="4">
    <source>
        <dbReference type="Pfam" id="PF23750"/>
    </source>
</evidence>
<dbReference type="EMBL" id="DVHH01000021">
    <property type="protein sequence ID" value="HIR54156.1"/>
    <property type="molecule type" value="Genomic_DNA"/>
</dbReference>
<evidence type="ECO:0000313" key="5">
    <source>
        <dbReference type="EMBL" id="HIR54156.1"/>
    </source>
</evidence>
<feature type="region of interest" description="Disordered" evidence="1">
    <location>
        <begin position="410"/>
        <end position="431"/>
    </location>
</feature>
<accession>A0A9D1IY39</accession>
<dbReference type="Pfam" id="PF23750">
    <property type="entry name" value="RsgI_M"/>
    <property type="match status" value="1"/>
</dbReference>
<evidence type="ECO:0000259" key="3">
    <source>
        <dbReference type="Pfam" id="PF03413"/>
    </source>
</evidence>
<keyword evidence="2" id="KW-0812">Transmembrane</keyword>
<sequence length="514" mass="53767">MDNEKLEARIRRLAEHTAPEQLTGILEACEARKGNVITMNEVKKKKNRFLPLAVAAAIVLVCIGGYIGLNYGAAEPGAAIASVITLDVNPSLNIVMDTSDKVIEVQPLNEDARTVIGDMDFAGANLDVTVNALIGSMLVNGYLDDIRNSILVSVENGDAAKAESLQAQVSALISSAVGDGGFEASVLTQTVSSTSESAALAEQYGISEGKAELILKVCAADATLTAESLAPLSVNDISLIASSRGLSDSTVNQTGTASAKGYIGVDDAKTAAYAHAGVSASDVLYVETDFDSEHGVMVYEVEFYAGSVEYEYDINALTGEVVKYEQKNTGTSIPSGSASGDYIGEAAAKEAALAHAGVSEADVCWLKADFDRDDGVYYYELEFAANGLKYDYEINALTGDVVKFEQEQTGNLAGNGSGNSGSGTGTGAGTGNQYGNGAGSVDTGSFIGEAAAKAAALSDAGVSESEVTRLKCELDRDHGSYKYEIEFNVGRTEYEYEVDAYSGAILKAEQDYDD</sequence>
<name>A0A9D1IY39_9FIRM</name>